<protein>
    <submittedName>
        <fullName evidence="2">Uncharacterized protein</fullName>
    </submittedName>
</protein>
<feature type="compositionally biased region" description="Acidic residues" evidence="1">
    <location>
        <begin position="50"/>
        <end position="81"/>
    </location>
</feature>
<dbReference type="EMBL" id="JAVFWL010000004">
    <property type="protein sequence ID" value="KAK6752182.1"/>
    <property type="molecule type" value="Genomic_DNA"/>
</dbReference>
<dbReference type="Proteomes" id="UP001303046">
    <property type="component" value="Unassembled WGS sequence"/>
</dbReference>
<keyword evidence="3" id="KW-1185">Reference proteome</keyword>
<evidence type="ECO:0000313" key="2">
    <source>
        <dbReference type="EMBL" id="KAK6752182.1"/>
    </source>
</evidence>
<reference evidence="2 3" key="1">
    <citation type="submission" date="2023-08" db="EMBL/GenBank/DDBJ databases">
        <title>A Necator americanus chromosomal reference genome.</title>
        <authorList>
            <person name="Ilik V."/>
            <person name="Petrzelkova K.J."/>
            <person name="Pardy F."/>
            <person name="Fuh T."/>
            <person name="Niatou-Singa F.S."/>
            <person name="Gouil Q."/>
            <person name="Baker L."/>
            <person name="Ritchie M.E."/>
            <person name="Jex A.R."/>
            <person name="Gazzola D."/>
            <person name="Li H."/>
            <person name="Toshio Fujiwara R."/>
            <person name="Zhan B."/>
            <person name="Aroian R.V."/>
            <person name="Pafco B."/>
            <person name="Schwarz E.M."/>
        </authorList>
    </citation>
    <scope>NUCLEOTIDE SEQUENCE [LARGE SCALE GENOMIC DNA]</scope>
    <source>
        <strain evidence="2 3">Aroian</strain>
        <tissue evidence="2">Whole animal</tissue>
    </source>
</reference>
<comment type="caution">
    <text evidence="2">The sequence shown here is derived from an EMBL/GenBank/DDBJ whole genome shotgun (WGS) entry which is preliminary data.</text>
</comment>
<accession>A0ABR1DP17</accession>
<proteinExistence type="predicted"/>
<evidence type="ECO:0000313" key="3">
    <source>
        <dbReference type="Proteomes" id="UP001303046"/>
    </source>
</evidence>
<gene>
    <name evidence="2" type="primary">Necator_chrIV.g16839</name>
    <name evidence="2" type="ORF">RB195_003541</name>
</gene>
<sequence>MSAVNSVDFMKSHMATMAALTRLAARCGCGSAYTQAVAGRGWRNAVAVGEQEEEEDEQEEDEGGLEQEEEKEEQEEEEESE</sequence>
<organism evidence="2 3">
    <name type="scientific">Necator americanus</name>
    <name type="common">Human hookworm</name>
    <dbReference type="NCBI Taxonomy" id="51031"/>
    <lineage>
        <taxon>Eukaryota</taxon>
        <taxon>Metazoa</taxon>
        <taxon>Ecdysozoa</taxon>
        <taxon>Nematoda</taxon>
        <taxon>Chromadorea</taxon>
        <taxon>Rhabditida</taxon>
        <taxon>Rhabditina</taxon>
        <taxon>Rhabditomorpha</taxon>
        <taxon>Strongyloidea</taxon>
        <taxon>Ancylostomatidae</taxon>
        <taxon>Bunostominae</taxon>
        <taxon>Necator</taxon>
    </lineage>
</organism>
<feature type="region of interest" description="Disordered" evidence="1">
    <location>
        <begin position="45"/>
        <end position="81"/>
    </location>
</feature>
<evidence type="ECO:0000256" key="1">
    <source>
        <dbReference type="SAM" id="MobiDB-lite"/>
    </source>
</evidence>
<name>A0ABR1DP17_NECAM</name>